<dbReference type="SUPFAM" id="SSF63712">
    <property type="entry name" value="Nicotinic receptor ligand binding domain-like"/>
    <property type="match status" value="1"/>
</dbReference>
<evidence type="ECO:0000313" key="4">
    <source>
        <dbReference type="EMBL" id="TGZ50590.1"/>
    </source>
</evidence>
<feature type="transmembrane region" description="Helical" evidence="1">
    <location>
        <begin position="259"/>
        <end position="278"/>
    </location>
</feature>
<keyword evidence="5" id="KW-1185">Reference proteome</keyword>
<keyword evidence="4" id="KW-0675">Receptor</keyword>
<dbReference type="PANTHER" id="PTHR18945">
    <property type="entry name" value="NEUROTRANSMITTER GATED ION CHANNEL"/>
    <property type="match status" value="1"/>
</dbReference>
<keyword evidence="2" id="KW-0732">Signal</keyword>
<evidence type="ECO:0000256" key="2">
    <source>
        <dbReference type="SAM" id="SignalP"/>
    </source>
</evidence>
<comment type="caution">
    <text evidence="4">The sequence shown here is derived from an EMBL/GenBank/DDBJ whole genome shotgun (WGS) entry which is preliminary data.</text>
</comment>
<name>A0A4S2KM77_9HYME</name>
<dbReference type="CDD" id="cd18989">
    <property type="entry name" value="LGIC_ECD_cation"/>
    <property type="match status" value="1"/>
</dbReference>
<reference evidence="4 5" key="1">
    <citation type="journal article" date="2019" name="Philos. Trans. R. Soc. Lond., B, Biol. Sci.">
        <title>Ant behaviour and brain gene expression of defending hosts depend on the ecological success of the intruding social parasite.</title>
        <authorList>
            <person name="Kaur R."/>
            <person name="Stoldt M."/>
            <person name="Jongepier E."/>
            <person name="Feldmeyer B."/>
            <person name="Menzel F."/>
            <person name="Bornberg-Bauer E."/>
            <person name="Foitzik S."/>
        </authorList>
    </citation>
    <scope>NUCLEOTIDE SEQUENCE [LARGE SCALE GENOMIC DNA]</scope>
    <source>
        <tissue evidence="4">Whole body</tissue>
    </source>
</reference>
<feature type="signal peptide" evidence="2">
    <location>
        <begin position="1"/>
        <end position="23"/>
    </location>
</feature>
<organism evidence="4 5">
    <name type="scientific">Temnothorax longispinosus</name>
    <dbReference type="NCBI Taxonomy" id="300112"/>
    <lineage>
        <taxon>Eukaryota</taxon>
        <taxon>Metazoa</taxon>
        <taxon>Ecdysozoa</taxon>
        <taxon>Arthropoda</taxon>
        <taxon>Hexapoda</taxon>
        <taxon>Insecta</taxon>
        <taxon>Pterygota</taxon>
        <taxon>Neoptera</taxon>
        <taxon>Endopterygota</taxon>
        <taxon>Hymenoptera</taxon>
        <taxon>Apocrita</taxon>
        <taxon>Aculeata</taxon>
        <taxon>Formicoidea</taxon>
        <taxon>Formicidae</taxon>
        <taxon>Myrmicinae</taxon>
        <taxon>Temnothorax</taxon>
    </lineage>
</organism>
<dbReference type="InterPro" id="IPR006201">
    <property type="entry name" value="Neur_channel"/>
</dbReference>
<keyword evidence="1" id="KW-0812">Transmembrane</keyword>
<dbReference type="Gene3D" id="2.70.170.10">
    <property type="entry name" value="Neurotransmitter-gated ion-channel ligand-binding domain"/>
    <property type="match status" value="1"/>
</dbReference>
<gene>
    <name evidence="4" type="ORF">DBV15_08086</name>
</gene>
<evidence type="ECO:0000256" key="1">
    <source>
        <dbReference type="SAM" id="Phobius"/>
    </source>
</evidence>
<keyword evidence="1" id="KW-1133">Transmembrane helix</keyword>
<protein>
    <submittedName>
        <fullName evidence="4">Neuronal acetylcholine receptor subunit beta-3</fullName>
    </submittedName>
</protein>
<keyword evidence="1" id="KW-0472">Membrane</keyword>
<dbReference type="GO" id="GO:0005230">
    <property type="term" value="F:extracellular ligand-gated monoatomic ion channel activity"/>
    <property type="evidence" value="ECO:0007669"/>
    <property type="project" value="InterPro"/>
</dbReference>
<feature type="chain" id="PRO_5020233580" evidence="2">
    <location>
        <begin position="24"/>
        <end position="431"/>
    </location>
</feature>
<dbReference type="InterPro" id="IPR006202">
    <property type="entry name" value="Neur_chan_lig-bd"/>
</dbReference>
<dbReference type="InterPro" id="IPR036734">
    <property type="entry name" value="Neur_chan_lig-bd_sf"/>
</dbReference>
<accession>A0A4S2KM77</accession>
<feature type="transmembrane region" description="Helical" evidence="1">
    <location>
        <begin position="317"/>
        <end position="338"/>
    </location>
</feature>
<evidence type="ECO:0000313" key="5">
    <source>
        <dbReference type="Proteomes" id="UP000310200"/>
    </source>
</evidence>
<feature type="transmembrane region" description="Helical" evidence="1">
    <location>
        <begin position="403"/>
        <end position="423"/>
    </location>
</feature>
<dbReference type="Proteomes" id="UP000310200">
    <property type="component" value="Unassembled WGS sequence"/>
</dbReference>
<sequence length="431" mass="49753">MGRMGFFPILLFILDIMCTDVIADSSCSAETKSTMVKLKRHLLCEYDPDVRPVQNNNNITRVIFWLKPFFFEYDASRLQISQKYVIIESQTFLLHTWISMSWNDSHLMWDPAEFDDIKWVPVTDYQIWVPDVLIHNERIGESTSSHDILNCWVSRSGEVRWFTAAKYATKCTSDNTWWPYQTLNCTIQFGSWSHSGDEIELVTNQNVSQASIDSKNVEWDLVELYITRWENRYKYNSGSTVKMLSYHFILKSHSGIIRIAYISPTIVLMVMTLMTLWLEPKSFERMVIANLNFICHLLCIQDVHWEMPKSGINTPKILFFYESSLGIATFALILTSILRHLQELTTEPPMWISAGTTSILRSRFGRILLVSILDPAATAKIEVDVDDNTDLVQSNSKTSPWKYIIVLIGWLAFLSALIAYIVLLSTCFPTN</sequence>
<dbReference type="STRING" id="300112.A0A4S2KM77"/>
<dbReference type="AlphaFoldDB" id="A0A4S2KM77"/>
<feature type="domain" description="Neurotransmitter-gated ion-channel ligand-binding" evidence="3">
    <location>
        <begin position="37"/>
        <end position="251"/>
    </location>
</feature>
<dbReference type="EMBL" id="QBLH01001924">
    <property type="protein sequence ID" value="TGZ50590.1"/>
    <property type="molecule type" value="Genomic_DNA"/>
</dbReference>
<proteinExistence type="predicted"/>
<dbReference type="Pfam" id="PF02931">
    <property type="entry name" value="Neur_chan_LBD"/>
    <property type="match status" value="1"/>
</dbReference>
<dbReference type="GO" id="GO:0004888">
    <property type="term" value="F:transmembrane signaling receptor activity"/>
    <property type="evidence" value="ECO:0007669"/>
    <property type="project" value="InterPro"/>
</dbReference>
<evidence type="ECO:0000259" key="3">
    <source>
        <dbReference type="Pfam" id="PF02931"/>
    </source>
</evidence>
<dbReference type="GO" id="GO:0016020">
    <property type="term" value="C:membrane"/>
    <property type="evidence" value="ECO:0007669"/>
    <property type="project" value="InterPro"/>
</dbReference>